<dbReference type="PROSITE" id="PS51186">
    <property type="entry name" value="GNAT"/>
    <property type="match status" value="1"/>
</dbReference>
<name>A0A0Q3WQD4_9BACI</name>
<accession>A0A0Q3WQD4</accession>
<gene>
    <name evidence="2" type="ORF">AN964_22485</name>
</gene>
<sequence>MKIVQTSEIPKHIVTEFFIKHWGSPKMVISSGTYQCDELDGYAVLDENERIIGLITYIIFKNECEIISLDSTVENKGIGTTLIQKVEEAVKQKQCNQIKLVTTNDNLHALGFYQRKGYRLTELYVDAVEIARKRKPEIPLVAENGIPIRDEILLVKKLI</sequence>
<dbReference type="Pfam" id="PF00583">
    <property type="entry name" value="Acetyltransf_1"/>
    <property type="match status" value="1"/>
</dbReference>
<protein>
    <recommendedName>
        <fullName evidence="1">N-acetyltransferase domain-containing protein</fullName>
    </recommendedName>
</protein>
<proteinExistence type="predicted"/>
<keyword evidence="3" id="KW-1185">Reference proteome</keyword>
<dbReference type="Proteomes" id="UP000051888">
    <property type="component" value="Unassembled WGS sequence"/>
</dbReference>
<reference evidence="2 3" key="1">
    <citation type="submission" date="2015-09" db="EMBL/GenBank/DDBJ databases">
        <title>Genome sequencing project for genomic taxonomy and phylogenomics of Bacillus-like bacteria.</title>
        <authorList>
            <person name="Liu B."/>
            <person name="Wang J."/>
            <person name="Zhu Y."/>
            <person name="Liu G."/>
            <person name="Chen Q."/>
            <person name="Chen Z."/>
            <person name="Lan J."/>
            <person name="Che J."/>
            <person name="Ge C."/>
            <person name="Shi H."/>
            <person name="Pan Z."/>
            <person name="Liu X."/>
        </authorList>
    </citation>
    <scope>NUCLEOTIDE SEQUENCE [LARGE SCALE GENOMIC DNA]</scope>
    <source>
        <strain evidence="2 3">LMG 18435</strain>
    </source>
</reference>
<dbReference type="AlphaFoldDB" id="A0A0Q3WQD4"/>
<comment type="caution">
    <text evidence="2">The sequence shown here is derived from an EMBL/GenBank/DDBJ whole genome shotgun (WGS) entry which is preliminary data.</text>
</comment>
<dbReference type="PATRIC" id="fig|157838.3.peg.4931"/>
<dbReference type="InterPro" id="IPR000182">
    <property type="entry name" value="GNAT_dom"/>
</dbReference>
<dbReference type="Gene3D" id="3.40.630.30">
    <property type="match status" value="1"/>
</dbReference>
<dbReference type="GO" id="GO:0016747">
    <property type="term" value="F:acyltransferase activity, transferring groups other than amino-acyl groups"/>
    <property type="evidence" value="ECO:0007669"/>
    <property type="project" value="InterPro"/>
</dbReference>
<evidence type="ECO:0000259" key="1">
    <source>
        <dbReference type="PROSITE" id="PS51186"/>
    </source>
</evidence>
<feature type="domain" description="N-acetyltransferase" evidence="1">
    <location>
        <begin position="1"/>
        <end position="136"/>
    </location>
</feature>
<dbReference type="CDD" id="cd04301">
    <property type="entry name" value="NAT_SF"/>
    <property type="match status" value="1"/>
</dbReference>
<dbReference type="EMBL" id="LJJC01000015">
    <property type="protein sequence ID" value="KQL50431.1"/>
    <property type="molecule type" value="Genomic_DNA"/>
</dbReference>
<dbReference type="STRING" id="157838.AN964_22485"/>
<evidence type="ECO:0000313" key="2">
    <source>
        <dbReference type="EMBL" id="KQL50431.1"/>
    </source>
</evidence>
<evidence type="ECO:0000313" key="3">
    <source>
        <dbReference type="Proteomes" id="UP000051888"/>
    </source>
</evidence>
<dbReference type="SUPFAM" id="SSF55729">
    <property type="entry name" value="Acyl-CoA N-acyltransferases (Nat)"/>
    <property type="match status" value="1"/>
</dbReference>
<dbReference type="InterPro" id="IPR016181">
    <property type="entry name" value="Acyl_CoA_acyltransferase"/>
</dbReference>
<organism evidence="2 3">
    <name type="scientific">Heyndrickxia shackletonii</name>
    <dbReference type="NCBI Taxonomy" id="157838"/>
    <lineage>
        <taxon>Bacteria</taxon>
        <taxon>Bacillati</taxon>
        <taxon>Bacillota</taxon>
        <taxon>Bacilli</taxon>
        <taxon>Bacillales</taxon>
        <taxon>Bacillaceae</taxon>
        <taxon>Heyndrickxia</taxon>
    </lineage>
</organism>
<dbReference type="RefSeq" id="WP_055742040.1">
    <property type="nucleotide sequence ID" value="NZ_JAAIWL010000062.1"/>
</dbReference>
<dbReference type="OrthoDB" id="7365228at2"/>